<dbReference type="InterPro" id="IPR010428">
    <property type="entry name" value="Zincin_1"/>
</dbReference>
<dbReference type="Pfam" id="PF06262">
    <property type="entry name" value="Zincin_1"/>
    <property type="match status" value="1"/>
</dbReference>
<proteinExistence type="predicted"/>
<accession>A0A831ZYY5</accession>
<comment type="caution">
    <text evidence="1">The sequence shown here is derived from an EMBL/GenBank/DDBJ whole genome shotgun (WGS) entry which is preliminary data.</text>
</comment>
<name>A0A831ZYY5_9BACT</name>
<dbReference type="SUPFAM" id="SSF55486">
    <property type="entry name" value="Metalloproteases ('zincins'), catalytic domain"/>
    <property type="match status" value="1"/>
</dbReference>
<gene>
    <name evidence="1" type="ORF">ENS06_02665</name>
</gene>
<dbReference type="CDD" id="cd12952">
    <property type="entry name" value="MMP_ACEL2062"/>
    <property type="match status" value="1"/>
</dbReference>
<organism evidence="1">
    <name type="scientific">Desulfacinum infernum</name>
    <dbReference type="NCBI Taxonomy" id="35837"/>
    <lineage>
        <taxon>Bacteria</taxon>
        <taxon>Pseudomonadati</taxon>
        <taxon>Thermodesulfobacteriota</taxon>
        <taxon>Syntrophobacteria</taxon>
        <taxon>Syntrophobacterales</taxon>
        <taxon>Syntrophobacteraceae</taxon>
        <taxon>Desulfacinum</taxon>
    </lineage>
</organism>
<dbReference type="EMBL" id="DSTK01000010">
    <property type="protein sequence ID" value="HFK96210.1"/>
    <property type="molecule type" value="Genomic_DNA"/>
</dbReference>
<protein>
    <submittedName>
        <fullName evidence="1">Metallopeptidase family protein</fullName>
    </submittedName>
</protein>
<dbReference type="Gene3D" id="3.30.2010.20">
    <property type="match status" value="1"/>
</dbReference>
<evidence type="ECO:0000313" key="1">
    <source>
        <dbReference type="EMBL" id="HFK96210.1"/>
    </source>
</evidence>
<reference evidence="1" key="1">
    <citation type="journal article" date="2020" name="mSystems">
        <title>Genome- and Community-Level Interaction Insights into Carbon Utilization and Element Cycling Functions of Hydrothermarchaeota in Hydrothermal Sediment.</title>
        <authorList>
            <person name="Zhou Z."/>
            <person name="Liu Y."/>
            <person name="Xu W."/>
            <person name="Pan J."/>
            <person name="Luo Z.H."/>
            <person name="Li M."/>
        </authorList>
    </citation>
    <scope>NUCLEOTIDE SEQUENCE [LARGE SCALE GENOMIC DNA]</scope>
    <source>
        <strain evidence="1">SpSt-456</strain>
    </source>
</reference>
<dbReference type="InterPro" id="IPR038555">
    <property type="entry name" value="Zincin_1_sf"/>
</dbReference>
<dbReference type="AlphaFoldDB" id="A0A831ZYY5"/>
<sequence>MARKRIRLSPQEFHALVEQAVARIPWDIRRHLENMVITVERRPSRELLEEVGVPPGETLLGLYDGVPLTERSVTDPPLYPDTIYLFQEPLEELCTTREELMEEIEVTVVHEVAHALGLSEERLQELGYG</sequence>